<evidence type="ECO:0000313" key="2">
    <source>
        <dbReference type="Proteomes" id="UP000058446"/>
    </source>
</evidence>
<dbReference type="AlphaFoldDB" id="A0A0K2H320"/>
<accession>A0A0K2H320</accession>
<gene>
    <name evidence="1" type="ORF">CLAC_03315</name>
</gene>
<sequence>MQSYRNRSGDVVIDEHFLDEDVFVTATSQKVTCPVSVYFGDNSHDLTSGEARWLGTALIKSANLAERGEE</sequence>
<dbReference type="Proteomes" id="UP000058446">
    <property type="component" value="Chromosome"/>
</dbReference>
<evidence type="ECO:0000313" key="1">
    <source>
        <dbReference type="EMBL" id="ALA68434.1"/>
    </source>
</evidence>
<protein>
    <submittedName>
        <fullName evidence="1">Uncharacterized protein</fullName>
    </submittedName>
</protein>
<dbReference type="RefSeq" id="WP_053411670.1">
    <property type="nucleotide sequence ID" value="NZ_CP006841.1"/>
</dbReference>
<dbReference type="EMBL" id="CP006841">
    <property type="protein sequence ID" value="ALA68434.1"/>
    <property type="molecule type" value="Genomic_DNA"/>
</dbReference>
<dbReference type="STRING" id="1408189.CLAC_03315"/>
<name>A0A0K2H320_9CORY</name>
<organism evidence="1 2">
    <name type="scientific">Corynebacterium lactis RW2-5</name>
    <dbReference type="NCBI Taxonomy" id="1408189"/>
    <lineage>
        <taxon>Bacteria</taxon>
        <taxon>Bacillati</taxon>
        <taxon>Actinomycetota</taxon>
        <taxon>Actinomycetes</taxon>
        <taxon>Mycobacteriales</taxon>
        <taxon>Corynebacteriaceae</taxon>
        <taxon>Corynebacterium</taxon>
    </lineage>
</organism>
<dbReference type="PATRIC" id="fig|1408189.4.peg.661"/>
<proteinExistence type="predicted"/>
<reference evidence="1 2" key="1">
    <citation type="submission" date="2013-10" db="EMBL/GenBank/DDBJ databases">
        <title>Complete genome sequence of Corynebacterium lactis DSM 45799(T), isolated from raw cow milk.</title>
        <authorList>
            <person name="Ruckert C."/>
            <person name="Albersmeier A."/>
            <person name="Lipski A."/>
            <person name="Kalinowski J."/>
        </authorList>
    </citation>
    <scope>NUCLEOTIDE SEQUENCE [LARGE SCALE GENOMIC DNA]</scope>
    <source>
        <strain evidence="1 2">RW2-5</strain>
    </source>
</reference>
<dbReference type="KEGG" id="clw:CLAC_03315"/>
<keyword evidence="2" id="KW-1185">Reference proteome</keyword>